<reference evidence="4 7" key="2">
    <citation type="submission" date="2019-07" db="EMBL/GenBank/DDBJ databases">
        <title>Whole genome shotgun sequence of Myxococcus fulvus NBRC 100333.</title>
        <authorList>
            <person name="Hosoyama A."/>
            <person name="Uohara A."/>
            <person name="Ohji S."/>
            <person name="Ichikawa N."/>
        </authorList>
    </citation>
    <scope>NUCLEOTIDE SEQUENCE [LARGE SCALE GENOMIC DNA]</scope>
    <source>
        <strain evidence="4 7">NBRC 100333</strain>
    </source>
</reference>
<dbReference type="InterPro" id="IPR050582">
    <property type="entry name" value="HAD-like_SerB"/>
</dbReference>
<dbReference type="OrthoDB" id="115039at2"/>
<dbReference type="Gene3D" id="3.40.50.1000">
    <property type="entry name" value="HAD superfamily/HAD-like"/>
    <property type="match status" value="1"/>
</dbReference>
<dbReference type="SUPFAM" id="SSF56784">
    <property type="entry name" value="HAD-like"/>
    <property type="match status" value="1"/>
</dbReference>
<keyword evidence="3" id="KW-0460">Magnesium</keyword>
<name>A0A511TB10_MYXFU</name>
<dbReference type="STRING" id="1334629.MFUL124B02_00185"/>
<evidence type="ECO:0000256" key="3">
    <source>
        <dbReference type="ARBA" id="ARBA00022842"/>
    </source>
</evidence>
<keyword evidence="1" id="KW-0479">Metal-binding</keyword>
<comment type="caution">
    <text evidence="4">The sequence shown here is derived from an EMBL/GenBank/DDBJ whole genome shotgun (WGS) entry which is preliminary data.</text>
</comment>
<sequence>MKTEHVEETLERIAREVESTPGGLLAFDGDGTLWSGDVGDDLFMTMTGHDAVREDVRPRLTAVATHYGLETEGSPSTLARRVFSAFQAGRIPEKDICEMATWVAAGWTLEELSAFARGVVESHGVAERVHPEVHRVLEWARAHDVPCYVVSASPLAVVEAAARVVGIPPEQVVASTPQSRDGVVWTDVVSPIPYGPGKVTCLRARTQRPLYAAFGDNVFDLELLGASRVPVAVRPKPRLMERAGSLPLLVQLHPVASR</sequence>
<dbReference type="Proteomes" id="UP000321514">
    <property type="component" value="Unassembled WGS sequence"/>
</dbReference>
<evidence type="ECO:0000313" key="5">
    <source>
        <dbReference type="EMBL" id="SEU39870.1"/>
    </source>
</evidence>
<dbReference type="AlphaFoldDB" id="A0A511TB10"/>
<dbReference type="InterPro" id="IPR036412">
    <property type="entry name" value="HAD-like_sf"/>
</dbReference>
<dbReference type="EMBL" id="FOIB01000014">
    <property type="protein sequence ID" value="SEU39870.1"/>
    <property type="molecule type" value="Genomic_DNA"/>
</dbReference>
<organism evidence="4 7">
    <name type="scientific">Myxococcus fulvus</name>
    <dbReference type="NCBI Taxonomy" id="33"/>
    <lineage>
        <taxon>Bacteria</taxon>
        <taxon>Pseudomonadati</taxon>
        <taxon>Myxococcota</taxon>
        <taxon>Myxococcia</taxon>
        <taxon>Myxococcales</taxon>
        <taxon>Cystobacterineae</taxon>
        <taxon>Myxococcaceae</taxon>
        <taxon>Myxococcus</taxon>
    </lineage>
</organism>
<evidence type="ECO:0000313" key="7">
    <source>
        <dbReference type="Proteomes" id="UP000321514"/>
    </source>
</evidence>
<evidence type="ECO:0000313" key="4">
    <source>
        <dbReference type="EMBL" id="GEN11366.1"/>
    </source>
</evidence>
<proteinExistence type="predicted"/>
<accession>A0A511TB10</accession>
<evidence type="ECO:0000256" key="2">
    <source>
        <dbReference type="ARBA" id="ARBA00022801"/>
    </source>
</evidence>
<evidence type="ECO:0000256" key="1">
    <source>
        <dbReference type="ARBA" id="ARBA00022723"/>
    </source>
</evidence>
<gene>
    <name evidence="4" type="ORF">MFU01_64030</name>
    <name evidence="5" type="ORF">SAMN05443572_114214</name>
</gene>
<dbReference type="PANTHER" id="PTHR43344">
    <property type="entry name" value="PHOSPHOSERINE PHOSPHATASE"/>
    <property type="match status" value="1"/>
</dbReference>
<dbReference type="EMBL" id="BJXR01000046">
    <property type="protein sequence ID" value="GEN11366.1"/>
    <property type="molecule type" value="Genomic_DNA"/>
</dbReference>
<dbReference type="RefSeq" id="WP_074958962.1">
    <property type="nucleotide sequence ID" value="NZ_BJXR01000046.1"/>
</dbReference>
<dbReference type="GO" id="GO:0046872">
    <property type="term" value="F:metal ion binding"/>
    <property type="evidence" value="ECO:0007669"/>
    <property type="project" value="UniProtKB-KW"/>
</dbReference>
<dbReference type="GO" id="GO:0016787">
    <property type="term" value="F:hydrolase activity"/>
    <property type="evidence" value="ECO:0007669"/>
    <property type="project" value="UniProtKB-KW"/>
</dbReference>
<dbReference type="Pfam" id="PF12710">
    <property type="entry name" value="HAD"/>
    <property type="match status" value="1"/>
</dbReference>
<evidence type="ECO:0000313" key="6">
    <source>
        <dbReference type="Proteomes" id="UP000183760"/>
    </source>
</evidence>
<dbReference type="Proteomes" id="UP000183760">
    <property type="component" value="Unassembled WGS sequence"/>
</dbReference>
<protein>
    <submittedName>
        <fullName evidence="5">Phosphoserine phosphatase</fullName>
    </submittedName>
</protein>
<keyword evidence="6" id="KW-1185">Reference proteome</keyword>
<dbReference type="InterPro" id="IPR023214">
    <property type="entry name" value="HAD_sf"/>
</dbReference>
<reference evidence="5 6" key="1">
    <citation type="submission" date="2016-10" db="EMBL/GenBank/DDBJ databases">
        <authorList>
            <person name="Varghese N."/>
            <person name="Submissions S."/>
        </authorList>
    </citation>
    <scope>NUCLEOTIDE SEQUENCE [LARGE SCALE GENOMIC DNA]</scope>
    <source>
        <strain evidence="5 6">DSM 16525</strain>
    </source>
</reference>
<keyword evidence="2" id="KW-0378">Hydrolase</keyword>
<dbReference type="PANTHER" id="PTHR43344:SF13">
    <property type="entry name" value="PHOSPHATASE RV3661-RELATED"/>
    <property type="match status" value="1"/>
</dbReference>